<evidence type="ECO:0000256" key="11">
    <source>
        <dbReference type="ARBA" id="ARBA00023033"/>
    </source>
</evidence>
<comment type="pathway">
    <text evidence="3">Secondary metabolite biosynthesis.</text>
</comment>
<comment type="subcellular location">
    <subcellularLocation>
        <location evidence="2">Membrane</location>
        <topology evidence="2">Single-pass membrane protein</topology>
    </subcellularLocation>
</comment>
<evidence type="ECO:0000313" key="16">
    <source>
        <dbReference type="Proteomes" id="UP000076532"/>
    </source>
</evidence>
<sequence>MGSSASILAATTFILLASAVFFYRLSRANSSLPPGPPKVPLFGNLFQLSPLRLHPQLLIWAKQFGPIFHLKLGPQDFISLNSAEAADELLVSRSGKYSTRPEAHVAQDIMSNGQRWAFMPYSKQYKASRAMMSYSWIPILGPGQPKRLRPVQDLESRVLLYDLMKHGKTSLNSGILVAHGEDIPHGHWYIPVRRYAVSNTMVLTYGRRMHTAANDPALYVFARARFIHHWIVNSCLTVASYLRADVFTLLRKLPDFLAPWRVAAKKMHEWELALYGGIVDGVRAELRQNKDNQSYVGSYLQERADSGNSDVPGIGVTHDGWMRDESLAYVAATLLEAGADTTSVTLQTLVLQLLSNPEALRKAREEIDREVGPHRMPTFDDEPKLPYIVACIKESLRVRPPVPLGIPHSLDVDDTWNGYHIPKGSVVIGNVWAIHMDEARYPDPTKFNPDRFMVEGKPMRWASGPDSKDRDHYAFGWGRRFCPGSAVAEAALFIALARIIWGLDLQPPIDPTTGEELMPDMTDEAMFNPGLAVGPRACSVGFRARSDAHEALICSGFGDAQAGFEVMGLAMDEES</sequence>
<dbReference type="InterPro" id="IPR001128">
    <property type="entry name" value="Cyt_P450"/>
</dbReference>
<evidence type="ECO:0000256" key="14">
    <source>
        <dbReference type="RuleBase" id="RU000461"/>
    </source>
</evidence>
<keyword evidence="5 13" id="KW-0349">Heme</keyword>
<protein>
    <submittedName>
        <fullName evidence="15">Cytochrome P450</fullName>
    </submittedName>
</protein>
<keyword evidence="11 14" id="KW-0503">Monooxygenase</keyword>
<dbReference type="InterPro" id="IPR036396">
    <property type="entry name" value="Cyt_P450_sf"/>
</dbReference>
<evidence type="ECO:0000256" key="4">
    <source>
        <dbReference type="ARBA" id="ARBA00010617"/>
    </source>
</evidence>
<dbReference type="PRINTS" id="PR00385">
    <property type="entry name" value="P450"/>
</dbReference>
<dbReference type="SUPFAM" id="SSF48264">
    <property type="entry name" value="Cytochrome P450"/>
    <property type="match status" value="1"/>
</dbReference>
<evidence type="ECO:0000256" key="3">
    <source>
        <dbReference type="ARBA" id="ARBA00005179"/>
    </source>
</evidence>
<keyword evidence="16" id="KW-1185">Reference proteome</keyword>
<evidence type="ECO:0000256" key="7">
    <source>
        <dbReference type="ARBA" id="ARBA00022723"/>
    </source>
</evidence>
<comment type="similarity">
    <text evidence="4 14">Belongs to the cytochrome P450 family.</text>
</comment>
<dbReference type="GO" id="GO:0004497">
    <property type="term" value="F:monooxygenase activity"/>
    <property type="evidence" value="ECO:0007669"/>
    <property type="project" value="UniProtKB-KW"/>
</dbReference>
<dbReference type="STRING" id="436010.A0A166GZK4"/>
<evidence type="ECO:0000256" key="8">
    <source>
        <dbReference type="ARBA" id="ARBA00022989"/>
    </source>
</evidence>
<dbReference type="InterPro" id="IPR050364">
    <property type="entry name" value="Cytochrome_P450_fung"/>
</dbReference>
<evidence type="ECO:0000256" key="5">
    <source>
        <dbReference type="ARBA" id="ARBA00022617"/>
    </source>
</evidence>
<keyword evidence="10 13" id="KW-0408">Iron</keyword>
<keyword evidence="9 14" id="KW-0560">Oxidoreductase</keyword>
<dbReference type="CDD" id="cd11065">
    <property type="entry name" value="CYP64-like"/>
    <property type="match status" value="1"/>
</dbReference>
<dbReference type="Gene3D" id="1.10.630.10">
    <property type="entry name" value="Cytochrome P450"/>
    <property type="match status" value="1"/>
</dbReference>
<evidence type="ECO:0000256" key="9">
    <source>
        <dbReference type="ARBA" id="ARBA00023002"/>
    </source>
</evidence>
<evidence type="ECO:0000256" key="2">
    <source>
        <dbReference type="ARBA" id="ARBA00004167"/>
    </source>
</evidence>
<evidence type="ECO:0000313" key="15">
    <source>
        <dbReference type="EMBL" id="KZP18328.1"/>
    </source>
</evidence>
<dbReference type="Proteomes" id="UP000076532">
    <property type="component" value="Unassembled WGS sequence"/>
</dbReference>
<dbReference type="PANTHER" id="PTHR46300">
    <property type="entry name" value="P450, PUTATIVE (EUROFUNG)-RELATED-RELATED"/>
    <property type="match status" value="1"/>
</dbReference>
<evidence type="ECO:0000256" key="13">
    <source>
        <dbReference type="PIRSR" id="PIRSR602401-1"/>
    </source>
</evidence>
<dbReference type="PANTHER" id="PTHR46300:SF2">
    <property type="entry name" value="CYTOCHROME P450 MONOOXYGENASE ALNH-RELATED"/>
    <property type="match status" value="1"/>
</dbReference>
<keyword evidence="7 13" id="KW-0479">Metal-binding</keyword>
<accession>A0A166GZK4</accession>
<keyword evidence="12" id="KW-0472">Membrane</keyword>
<dbReference type="GO" id="GO:0016705">
    <property type="term" value="F:oxidoreductase activity, acting on paired donors, with incorporation or reduction of molecular oxygen"/>
    <property type="evidence" value="ECO:0007669"/>
    <property type="project" value="InterPro"/>
</dbReference>
<evidence type="ECO:0000256" key="1">
    <source>
        <dbReference type="ARBA" id="ARBA00001971"/>
    </source>
</evidence>
<dbReference type="Pfam" id="PF00067">
    <property type="entry name" value="p450"/>
    <property type="match status" value="1"/>
</dbReference>
<dbReference type="GO" id="GO:0020037">
    <property type="term" value="F:heme binding"/>
    <property type="evidence" value="ECO:0007669"/>
    <property type="project" value="InterPro"/>
</dbReference>
<reference evidence="15 16" key="1">
    <citation type="journal article" date="2016" name="Mol. Biol. Evol.">
        <title>Comparative Genomics of Early-Diverging Mushroom-Forming Fungi Provides Insights into the Origins of Lignocellulose Decay Capabilities.</title>
        <authorList>
            <person name="Nagy L.G."/>
            <person name="Riley R."/>
            <person name="Tritt A."/>
            <person name="Adam C."/>
            <person name="Daum C."/>
            <person name="Floudas D."/>
            <person name="Sun H."/>
            <person name="Yadav J.S."/>
            <person name="Pangilinan J."/>
            <person name="Larsson K.H."/>
            <person name="Matsuura K."/>
            <person name="Barry K."/>
            <person name="Labutti K."/>
            <person name="Kuo R."/>
            <person name="Ohm R.A."/>
            <person name="Bhattacharya S.S."/>
            <person name="Shirouzu T."/>
            <person name="Yoshinaga Y."/>
            <person name="Martin F.M."/>
            <person name="Grigoriev I.V."/>
            <person name="Hibbett D.S."/>
        </authorList>
    </citation>
    <scope>NUCLEOTIDE SEQUENCE [LARGE SCALE GENOMIC DNA]</scope>
    <source>
        <strain evidence="15 16">CBS 109695</strain>
    </source>
</reference>
<gene>
    <name evidence="15" type="ORF">FIBSPDRAFT_792221</name>
</gene>
<dbReference type="EMBL" id="KV417574">
    <property type="protein sequence ID" value="KZP18328.1"/>
    <property type="molecule type" value="Genomic_DNA"/>
</dbReference>
<evidence type="ECO:0000256" key="6">
    <source>
        <dbReference type="ARBA" id="ARBA00022692"/>
    </source>
</evidence>
<dbReference type="InterPro" id="IPR017972">
    <property type="entry name" value="Cyt_P450_CS"/>
</dbReference>
<dbReference type="GO" id="GO:0005506">
    <property type="term" value="F:iron ion binding"/>
    <property type="evidence" value="ECO:0007669"/>
    <property type="project" value="InterPro"/>
</dbReference>
<keyword evidence="8" id="KW-1133">Transmembrane helix</keyword>
<evidence type="ECO:0000256" key="10">
    <source>
        <dbReference type="ARBA" id="ARBA00023004"/>
    </source>
</evidence>
<dbReference type="InterPro" id="IPR002401">
    <property type="entry name" value="Cyt_P450_E_grp-I"/>
</dbReference>
<evidence type="ECO:0000256" key="12">
    <source>
        <dbReference type="ARBA" id="ARBA00023136"/>
    </source>
</evidence>
<comment type="cofactor">
    <cofactor evidence="1 13">
        <name>heme</name>
        <dbReference type="ChEBI" id="CHEBI:30413"/>
    </cofactor>
</comment>
<dbReference type="GO" id="GO:0016020">
    <property type="term" value="C:membrane"/>
    <property type="evidence" value="ECO:0007669"/>
    <property type="project" value="UniProtKB-SubCell"/>
</dbReference>
<dbReference type="AlphaFoldDB" id="A0A166GZK4"/>
<dbReference type="OrthoDB" id="1470350at2759"/>
<organism evidence="15 16">
    <name type="scientific">Athelia psychrophila</name>
    <dbReference type="NCBI Taxonomy" id="1759441"/>
    <lineage>
        <taxon>Eukaryota</taxon>
        <taxon>Fungi</taxon>
        <taxon>Dikarya</taxon>
        <taxon>Basidiomycota</taxon>
        <taxon>Agaricomycotina</taxon>
        <taxon>Agaricomycetes</taxon>
        <taxon>Agaricomycetidae</taxon>
        <taxon>Atheliales</taxon>
        <taxon>Atheliaceae</taxon>
        <taxon>Athelia</taxon>
    </lineage>
</organism>
<name>A0A166GZK4_9AGAM</name>
<keyword evidence="6" id="KW-0812">Transmembrane</keyword>
<dbReference type="PROSITE" id="PS00086">
    <property type="entry name" value="CYTOCHROME_P450"/>
    <property type="match status" value="1"/>
</dbReference>
<proteinExistence type="inferred from homology"/>
<dbReference type="PRINTS" id="PR00463">
    <property type="entry name" value="EP450I"/>
</dbReference>
<feature type="binding site" description="axial binding residue" evidence="13">
    <location>
        <position position="482"/>
    </location>
    <ligand>
        <name>heme</name>
        <dbReference type="ChEBI" id="CHEBI:30413"/>
    </ligand>
    <ligandPart>
        <name>Fe</name>
        <dbReference type="ChEBI" id="CHEBI:18248"/>
    </ligandPart>
</feature>